<name>A3K1M3_SAGS3</name>
<dbReference type="InterPro" id="IPR010982">
    <property type="entry name" value="Lambda_DNA-bd_dom_sf"/>
</dbReference>
<evidence type="ECO:0000313" key="3">
    <source>
        <dbReference type="Proteomes" id="UP000005713"/>
    </source>
</evidence>
<feature type="domain" description="HTH cro/C1-type" evidence="1">
    <location>
        <begin position="14"/>
        <end position="70"/>
    </location>
</feature>
<evidence type="ECO:0000313" key="2">
    <source>
        <dbReference type="EMBL" id="EBA08819.1"/>
    </source>
</evidence>
<dbReference type="OrthoDB" id="433986at2"/>
<dbReference type="PROSITE" id="PS50943">
    <property type="entry name" value="HTH_CROC1"/>
    <property type="match status" value="1"/>
</dbReference>
<sequence length="98" mass="10835">MQSFGELLGEEICEERETRGWTQVQLALKAFGDEDAVRRIHNYEKGKVANPQARTYQPICEALGITRDRIKALKAQASNAATLNDDEVGSLRASKGSL</sequence>
<dbReference type="SUPFAM" id="SSF47413">
    <property type="entry name" value="lambda repressor-like DNA-binding domains"/>
    <property type="match status" value="1"/>
</dbReference>
<dbReference type="RefSeq" id="WP_005857659.1">
    <property type="nucleotide sequence ID" value="NZ_AAYA01000004.1"/>
</dbReference>
<comment type="caution">
    <text evidence="2">The sequence shown here is derived from an EMBL/GenBank/DDBJ whole genome shotgun (WGS) entry which is preliminary data.</text>
</comment>
<dbReference type="CDD" id="cd00093">
    <property type="entry name" value="HTH_XRE"/>
    <property type="match status" value="1"/>
</dbReference>
<gene>
    <name evidence="2" type="ORF">SSE37_04215</name>
</gene>
<accession>A3K1M3</accession>
<dbReference type="AlphaFoldDB" id="A3K1M3"/>
<dbReference type="eggNOG" id="ENOG502ZERU">
    <property type="taxonomic scope" value="Bacteria"/>
</dbReference>
<dbReference type="SMART" id="SM00530">
    <property type="entry name" value="HTH_XRE"/>
    <property type="match status" value="1"/>
</dbReference>
<organism evidence="2 3">
    <name type="scientific">Sagittula stellata (strain ATCC 700073 / DSM 11524 / E-37)</name>
    <dbReference type="NCBI Taxonomy" id="388399"/>
    <lineage>
        <taxon>Bacteria</taxon>
        <taxon>Pseudomonadati</taxon>
        <taxon>Pseudomonadota</taxon>
        <taxon>Alphaproteobacteria</taxon>
        <taxon>Rhodobacterales</taxon>
        <taxon>Roseobacteraceae</taxon>
        <taxon>Sagittula</taxon>
    </lineage>
</organism>
<reference evidence="2 3" key="1">
    <citation type="submission" date="2006-06" db="EMBL/GenBank/DDBJ databases">
        <authorList>
            <person name="Moran M.A."/>
            <person name="Ferriera S."/>
            <person name="Johnson J."/>
            <person name="Kravitz S."/>
            <person name="Beeson K."/>
            <person name="Sutton G."/>
            <person name="Rogers Y.-H."/>
            <person name="Friedman R."/>
            <person name="Frazier M."/>
            <person name="Venter J.C."/>
        </authorList>
    </citation>
    <scope>NUCLEOTIDE SEQUENCE [LARGE SCALE GENOMIC DNA]</scope>
    <source>
        <strain evidence="2 3">E-37</strain>
    </source>
</reference>
<dbReference type="InterPro" id="IPR001387">
    <property type="entry name" value="Cro/C1-type_HTH"/>
</dbReference>
<protein>
    <recommendedName>
        <fullName evidence="1">HTH cro/C1-type domain-containing protein</fullName>
    </recommendedName>
</protein>
<dbReference type="Gene3D" id="1.10.260.40">
    <property type="entry name" value="lambda repressor-like DNA-binding domains"/>
    <property type="match status" value="1"/>
</dbReference>
<keyword evidence="3" id="KW-1185">Reference proteome</keyword>
<dbReference type="EMBL" id="AAYA01000004">
    <property type="protein sequence ID" value="EBA08819.1"/>
    <property type="molecule type" value="Genomic_DNA"/>
</dbReference>
<dbReference type="GO" id="GO:0003677">
    <property type="term" value="F:DNA binding"/>
    <property type="evidence" value="ECO:0007669"/>
    <property type="project" value="InterPro"/>
</dbReference>
<evidence type="ECO:0000259" key="1">
    <source>
        <dbReference type="PROSITE" id="PS50943"/>
    </source>
</evidence>
<proteinExistence type="predicted"/>
<dbReference type="Proteomes" id="UP000005713">
    <property type="component" value="Unassembled WGS sequence"/>
</dbReference>